<keyword evidence="7" id="KW-1185">Reference proteome</keyword>
<proteinExistence type="predicted"/>
<evidence type="ECO:0000259" key="5">
    <source>
        <dbReference type="PROSITE" id="PS50977"/>
    </source>
</evidence>
<organism evidence="6 7">
    <name type="scientific">Streptomyces mesophilus</name>
    <dbReference type="NCBI Taxonomy" id="1775132"/>
    <lineage>
        <taxon>Bacteria</taxon>
        <taxon>Bacillati</taxon>
        <taxon>Actinomycetota</taxon>
        <taxon>Actinomycetes</taxon>
        <taxon>Kitasatosporales</taxon>
        <taxon>Streptomycetaceae</taxon>
        <taxon>Streptomyces</taxon>
    </lineage>
</organism>
<evidence type="ECO:0000256" key="3">
    <source>
        <dbReference type="ARBA" id="ARBA00023163"/>
    </source>
</evidence>
<gene>
    <name evidence="6" type="ORF">G6045_10735</name>
</gene>
<dbReference type="PANTHER" id="PTHR47506">
    <property type="entry name" value="TRANSCRIPTIONAL REGULATORY PROTEIN"/>
    <property type="match status" value="1"/>
</dbReference>
<dbReference type="PANTHER" id="PTHR47506:SF6">
    <property type="entry name" value="HTH-TYPE TRANSCRIPTIONAL REPRESSOR NEMR"/>
    <property type="match status" value="1"/>
</dbReference>
<accession>A0A6G4XF23</accession>
<comment type="caution">
    <text evidence="6">The sequence shown here is derived from an EMBL/GenBank/DDBJ whole genome shotgun (WGS) entry which is preliminary data.</text>
</comment>
<keyword evidence="2 4" id="KW-0238">DNA-binding</keyword>
<dbReference type="AlphaFoldDB" id="A0A6G4XF23"/>
<dbReference type="Proteomes" id="UP000481109">
    <property type="component" value="Unassembled WGS sequence"/>
</dbReference>
<dbReference type="InterPro" id="IPR001647">
    <property type="entry name" value="HTH_TetR"/>
</dbReference>
<name>A0A6G4XF23_9ACTN</name>
<evidence type="ECO:0000256" key="1">
    <source>
        <dbReference type="ARBA" id="ARBA00023015"/>
    </source>
</evidence>
<keyword evidence="3" id="KW-0804">Transcription</keyword>
<dbReference type="SUPFAM" id="SSF46689">
    <property type="entry name" value="Homeodomain-like"/>
    <property type="match status" value="1"/>
</dbReference>
<dbReference type="PROSITE" id="PS50977">
    <property type="entry name" value="HTH_TETR_2"/>
    <property type="match status" value="1"/>
</dbReference>
<dbReference type="GO" id="GO:0003677">
    <property type="term" value="F:DNA binding"/>
    <property type="evidence" value="ECO:0007669"/>
    <property type="project" value="UniProtKB-UniRule"/>
</dbReference>
<evidence type="ECO:0000313" key="6">
    <source>
        <dbReference type="EMBL" id="NGO76139.1"/>
    </source>
</evidence>
<protein>
    <submittedName>
        <fullName evidence="6">TetR/AcrR family transcriptional regulator</fullName>
    </submittedName>
</protein>
<dbReference type="InterPro" id="IPR009057">
    <property type="entry name" value="Homeodomain-like_sf"/>
</dbReference>
<dbReference type="Gene3D" id="1.10.357.10">
    <property type="entry name" value="Tetracycline Repressor, domain 2"/>
    <property type="match status" value="1"/>
</dbReference>
<feature type="domain" description="HTH tetR-type" evidence="5">
    <location>
        <begin position="36"/>
        <end position="96"/>
    </location>
</feature>
<keyword evidence="1" id="KW-0805">Transcription regulation</keyword>
<evidence type="ECO:0000256" key="4">
    <source>
        <dbReference type="PROSITE-ProRule" id="PRU00335"/>
    </source>
</evidence>
<sequence>MTPRKPAGSGPAGAEPAGTVVGKAAQAAAAKAAKSAETKQKLIEGALATLVEQGIAKTSARTVAAAAGVNQALVFYHFGSVDELLAAACRHGSRERVALYRERLDAISTLSELLAFGREMHERERAGGHVAVLAQLLAGAQTHRPLAPATAAGLDLWIAEIEKVLVRVLSASPLGEFADPVGLARAVSASFVGIELYEGVDPEGAERALAALEQLSVLAAAVEDLGPLAQRAVRHRLRRSTRTA</sequence>
<evidence type="ECO:0000313" key="7">
    <source>
        <dbReference type="Proteomes" id="UP000481109"/>
    </source>
</evidence>
<dbReference type="RefSeq" id="WP_165331642.1">
    <property type="nucleotide sequence ID" value="NZ_JAAKZW010000028.1"/>
</dbReference>
<evidence type="ECO:0000256" key="2">
    <source>
        <dbReference type="ARBA" id="ARBA00023125"/>
    </source>
</evidence>
<reference evidence="6 7" key="1">
    <citation type="submission" date="2020-02" db="EMBL/GenBank/DDBJ databases">
        <title>Whole-genome analyses of novel actinobacteria.</title>
        <authorList>
            <person name="Sahin N."/>
            <person name="Tokatli A."/>
        </authorList>
    </citation>
    <scope>NUCLEOTIDE SEQUENCE [LARGE SCALE GENOMIC DNA]</scope>
    <source>
        <strain evidence="6 7">YC504</strain>
    </source>
</reference>
<feature type="DNA-binding region" description="H-T-H motif" evidence="4">
    <location>
        <begin position="59"/>
        <end position="78"/>
    </location>
</feature>
<dbReference type="PRINTS" id="PR00455">
    <property type="entry name" value="HTHTETR"/>
</dbReference>
<dbReference type="EMBL" id="JAAKZW010000028">
    <property type="protein sequence ID" value="NGO76139.1"/>
    <property type="molecule type" value="Genomic_DNA"/>
</dbReference>
<dbReference type="Pfam" id="PF00440">
    <property type="entry name" value="TetR_N"/>
    <property type="match status" value="1"/>
</dbReference>